<accession>A0AC58NKP0</accession>
<dbReference type="Proteomes" id="UP001732780">
    <property type="component" value="Chromosome 16"/>
</dbReference>
<protein>
    <submittedName>
        <fullName evidence="2">Uncharacterized protein LOC105077587 isoform X1</fullName>
    </submittedName>
</protein>
<reference evidence="2" key="1">
    <citation type="submission" date="2025-08" db="UniProtKB">
        <authorList>
            <consortium name="RefSeq"/>
        </authorList>
    </citation>
    <scope>IDENTIFICATION</scope>
    <source>
        <tissue evidence="2">Blood</tissue>
    </source>
</reference>
<evidence type="ECO:0000313" key="1">
    <source>
        <dbReference type="Proteomes" id="UP001732780"/>
    </source>
</evidence>
<sequence length="151" mass="16767">MGEYWDVGPVLLLLRVHKTSLALPSPLGSLAPDAWFCHWLQLMPPRGSPLCFPCYQWLEGEGSLVLREGTGGVSFSWGYPTAWMLKTSRSLIPTCVTQSPKKSTRTCSFLISATPSTSTSKPALGSLQQESSSTRQHHWDRWAAWSCWPKG</sequence>
<name>A0AC58NKP0_CAMBA</name>
<keyword evidence="1" id="KW-1185">Reference proteome</keyword>
<proteinExistence type="predicted"/>
<gene>
    <name evidence="2" type="primary">LOC105077587</name>
</gene>
<evidence type="ECO:0000313" key="2">
    <source>
        <dbReference type="RefSeq" id="XP_074198350.1"/>
    </source>
</evidence>
<dbReference type="RefSeq" id="XP_074198350.1">
    <property type="nucleotide sequence ID" value="XM_074342249.1"/>
</dbReference>
<organism evidence="1 2">
    <name type="scientific">Camelus bactrianus</name>
    <name type="common">Bactrian camel</name>
    <dbReference type="NCBI Taxonomy" id="9837"/>
    <lineage>
        <taxon>Eukaryota</taxon>
        <taxon>Metazoa</taxon>
        <taxon>Chordata</taxon>
        <taxon>Craniata</taxon>
        <taxon>Vertebrata</taxon>
        <taxon>Euteleostomi</taxon>
        <taxon>Mammalia</taxon>
        <taxon>Eutheria</taxon>
        <taxon>Laurasiatheria</taxon>
        <taxon>Artiodactyla</taxon>
        <taxon>Tylopoda</taxon>
        <taxon>Camelidae</taxon>
        <taxon>Camelus</taxon>
    </lineage>
</organism>